<dbReference type="SUPFAM" id="SSF52821">
    <property type="entry name" value="Rhodanese/Cell cycle control phosphatase"/>
    <property type="match status" value="1"/>
</dbReference>
<dbReference type="SMART" id="SM00450">
    <property type="entry name" value="RHOD"/>
    <property type="match status" value="1"/>
</dbReference>
<reference evidence="3 4" key="1">
    <citation type="submission" date="2021-08" db="EMBL/GenBank/DDBJ databases">
        <title>Draft Genome Sequence of Phanerochaete sordida strain YK-624.</title>
        <authorList>
            <person name="Mori T."/>
            <person name="Dohra H."/>
            <person name="Suzuki T."/>
            <person name="Kawagishi H."/>
            <person name="Hirai H."/>
        </authorList>
    </citation>
    <scope>NUCLEOTIDE SEQUENCE [LARGE SCALE GENOMIC DNA]</scope>
    <source>
        <strain evidence="3 4">YK-624</strain>
    </source>
</reference>
<dbReference type="InterPro" id="IPR001763">
    <property type="entry name" value="Rhodanese-like_dom"/>
</dbReference>
<protein>
    <submittedName>
        <fullName evidence="3">Rhodanese-like protein</fullName>
    </submittedName>
</protein>
<organism evidence="3 4">
    <name type="scientific">Phanerochaete sordida</name>
    <dbReference type="NCBI Taxonomy" id="48140"/>
    <lineage>
        <taxon>Eukaryota</taxon>
        <taxon>Fungi</taxon>
        <taxon>Dikarya</taxon>
        <taxon>Basidiomycota</taxon>
        <taxon>Agaricomycotina</taxon>
        <taxon>Agaricomycetes</taxon>
        <taxon>Polyporales</taxon>
        <taxon>Phanerochaetaceae</taxon>
        <taxon>Phanerochaete</taxon>
    </lineage>
</organism>
<feature type="region of interest" description="Disordered" evidence="1">
    <location>
        <begin position="38"/>
        <end position="75"/>
    </location>
</feature>
<proteinExistence type="predicted"/>
<dbReference type="PROSITE" id="PS50206">
    <property type="entry name" value="RHODANESE_3"/>
    <property type="match status" value="1"/>
</dbReference>
<dbReference type="Gene3D" id="3.40.250.10">
    <property type="entry name" value="Rhodanese-like domain"/>
    <property type="match status" value="1"/>
</dbReference>
<evidence type="ECO:0000313" key="4">
    <source>
        <dbReference type="Proteomes" id="UP000703269"/>
    </source>
</evidence>
<dbReference type="Pfam" id="PF00581">
    <property type="entry name" value="Rhodanese"/>
    <property type="match status" value="1"/>
</dbReference>
<comment type="caution">
    <text evidence="3">The sequence shown here is derived from an EMBL/GenBank/DDBJ whole genome shotgun (WGS) entry which is preliminary data.</text>
</comment>
<evidence type="ECO:0000259" key="2">
    <source>
        <dbReference type="PROSITE" id="PS50206"/>
    </source>
</evidence>
<accession>A0A9P3GJE9</accession>
<dbReference type="OrthoDB" id="566238at2759"/>
<sequence>MIMSDTDSGRDERVSAGSSSLSYGEVLPRRAVLDEPFTASPAALAQSPAPSSSSSGARTPTRSASSTASPRAGTGLSLDAVRDQVAESIAVRALTRGAAVDGTRVGVVLTLAASPDPAFLRRIADKLRARLLTSQHLFALGAAPRAAAPAPLLLCASDPHLLARAAALACAKLTARIAPGARASPDGRRWLAQVAELGARPFDEDALWDVVRKAARAPVDPLLPPPGSVGIAARLALERARLERLTPQAAYAELTEAASAAPAVLVDIRPAAQRQEEGALGGALVVERNVLEWRFDPRSDARLPVADRYDLRVIVFCSEGYTSSLAAASLRDLGLLSATDIVGGYKAWREAGLPAEVEVLATGLPPEEYSFS</sequence>
<feature type="domain" description="Rhodanese" evidence="2">
    <location>
        <begin position="259"/>
        <end position="357"/>
    </location>
</feature>
<keyword evidence="4" id="KW-1185">Reference proteome</keyword>
<dbReference type="EMBL" id="BPQB01000055">
    <property type="protein sequence ID" value="GJE96081.1"/>
    <property type="molecule type" value="Genomic_DNA"/>
</dbReference>
<dbReference type="Proteomes" id="UP000703269">
    <property type="component" value="Unassembled WGS sequence"/>
</dbReference>
<evidence type="ECO:0000256" key="1">
    <source>
        <dbReference type="SAM" id="MobiDB-lite"/>
    </source>
</evidence>
<name>A0A9P3GJE9_9APHY</name>
<dbReference type="InterPro" id="IPR036873">
    <property type="entry name" value="Rhodanese-like_dom_sf"/>
</dbReference>
<feature type="region of interest" description="Disordered" evidence="1">
    <location>
        <begin position="1"/>
        <end position="22"/>
    </location>
</feature>
<gene>
    <name evidence="3" type="ORF">PsYK624_122740</name>
</gene>
<dbReference type="AlphaFoldDB" id="A0A9P3GJE9"/>
<evidence type="ECO:0000313" key="3">
    <source>
        <dbReference type="EMBL" id="GJE96081.1"/>
    </source>
</evidence>